<evidence type="ECO:0000313" key="3">
    <source>
        <dbReference type="Proteomes" id="UP000196573"/>
    </source>
</evidence>
<feature type="compositionally biased region" description="Basic residues" evidence="1">
    <location>
        <begin position="115"/>
        <end position="126"/>
    </location>
</feature>
<dbReference type="AlphaFoldDB" id="A0A1X7AQS7"/>
<dbReference type="EMBL" id="FWPT01000012">
    <property type="protein sequence ID" value="SMA50440.1"/>
    <property type="molecule type" value="Genomic_DNA"/>
</dbReference>
<proteinExistence type="predicted"/>
<sequence>MPVSSEISTKKDKSQSQLLCDQMDSLLAKAQSQIKEFDKINADLEVESGLLQQALSLKLGAPEDLKQAADEMRNWKAEVKSDMKSAVTAKKNELKLARKARRQTLQEVQPEKAPTTRKKKKRGGFI</sequence>
<feature type="region of interest" description="Disordered" evidence="1">
    <location>
        <begin position="101"/>
        <end position="126"/>
    </location>
</feature>
<name>A0A1X7AQS7_9GAMM</name>
<evidence type="ECO:0000256" key="1">
    <source>
        <dbReference type="SAM" id="MobiDB-lite"/>
    </source>
</evidence>
<keyword evidence="3" id="KW-1185">Reference proteome</keyword>
<dbReference type="Proteomes" id="UP000196573">
    <property type="component" value="Unassembled WGS sequence"/>
</dbReference>
<organism evidence="2 3">
    <name type="scientific">Parendozoicomonas haliclonae</name>
    <dbReference type="NCBI Taxonomy" id="1960125"/>
    <lineage>
        <taxon>Bacteria</taxon>
        <taxon>Pseudomonadati</taxon>
        <taxon>Pseudomonadota</taxon>
        <taxon>Gammaproteobacteria</taxon>
        <taxon>Oceanospirillales</taxon>
        <taxon>Endozoicomonadaceae</taxon>
        <taxon>Parendozoicomonas</taxon>
    </lineage>
</organism>
<reference evidence="2 3" key="1">
    <citation type="submission" date="2017-03" db="EMBL/GenBank/DDBJ databases">
        <authorList>
            <person name="Afonso C.L."/>
            <person name="Miller P.J."/>
            <person name="Scott M.A."/>
            <person name="Spackman E."/>
            <person name="Goraichik I."/>
            <person name="Dimitrov K.M."/>
            <person name="Suarez D.L."/>
            <person name="Swayne D.E."/>
        </authorList>
    </citation>
    <scope>NUCLEOTIDE SEQUENCE [LARGE SCALE GENOMIC DNA]</scope>
    <source>
        <strain evidence="2">SB41UT1</strain>
    </source>
</reference>
<gene>
    <name evidence="2" type="ORF">EHSB41UT_04238</name>
</gene>
<evidence type="ECO:0000313" key="2">
    <source>
        <dbReference type="EMBL" id="SMA50440.1"/>
    </source>
</evidence>
<accession>A0A1X7AQS7</accession>
<protein>
    <submittedName>
        <fullName evidence="2">Uncharacterized protein</fullName>
    </submittedName>
</protein>
<dbReference type="RefSeq" id="WP_087112873.1">
    <property type="nucleotide sequence ID" value="NZ_CBCSCN010000005.1"/>
</dbReference>